<gene>
    <name evidence="1" type="ORF">FKW44_015519</name>
</gene>
<dbReference type="EMBL" id="CP045899">
    <property type="protein sequence ID" value="QQP41221.1"/>
    <property type="molecule type" value="Genomic_DNA"/>
</dbReference>
<feature type="non-terminal residue" evidence="1">
    <location>
        <position position="1"/>
    </location>
</feature>
<reference evidence="2" key="1">
    <citation type="submission" date="2021-01" db="EMBL/GenBank/DDBJ databases">
        <title>Caligus Genome Assembly.</title>
        <authorList>
            <person name="Gallardo-Escarate C."/>
        </authorList>
    </citation>
    <scope>NUCLEOTIDE SEQUENCE [LARGE SCALE GENOMIC DNA]</scope>
</reference>
<evidence type="ECO:0000313" key="2">
    <source>
        <dbReference type="Proteomes" id="UP000595437"/>
    </source>
</evidence>
<keyword evidence="2" id="KW-1185">Reference proteome</keyword>
<protein>
    <submittedName>
        <fullName evidence="1">Uncharacterized protein</fullName>
    </submittedName>
</protein>
<evidence type="ECO:0000313" key="1">
    <source>
        <dbReference type="EMBL" id="QQP41221.1"/>
    </source>
</evidence>
<dbReference type="AlphaFoldDB" id="A0A7T8H134"/>
<proteinExistence type="predicted"/>
<name>A0A7T8H134_CALRO</name>
<organism evidence="1 2">
    <name type="scientific">Caligus rogercresseyi</name>
    <name type="common">Sea louse</name>
    <dbReference type="NCBI Taxonomy" id="217165"/>
    <lineage>
        <taxon>Eukaryota</taxon>
        <taxon>Metazoa</taxon>
        <taxon>Ecdysozoa</taxon>
        <taxon>Arthropoda</taxon>
        <taxon>Crustacea</taxon>
        <taxon>Multicrustacea</taxon>
        <taxon>Hexanauplia</taxon>
        <taxon>Copepoda</taxon>
        <taxon>Siphonostomatoida</taxon>
        <taxon>Caligidae</taxon>
        <taxon>Caligus</taxon>
    </lineage>
</organism>
<sequence>ALLRFLSPTLASPAVASTSQRKAAVMIQYQVLLLSPHLSKHNPVVKQPH</sequence>
<accession>A0A7T8H134</accession>
<dbReference type="Proteomes" id="UP000595437">
    <property type="component" value="Chromosome 10"/>
</dbReference>